<dbReference type="EC" id="2.7.13.3" evidence="3"/>
<evidence type="ECO:0000259" key="17">
    <source>
        <dbReference type="PROSITE" id="PS50885"/>
    </source>
</evidence>
<dbReference type="InterPro" id="IPR003660">
    <property type="entry name" value="HAMP_dom"/>
</dbReference>
<feature type="domain" description="Histidine kinase" evidence="16">
    <location>
        <begin position="256"/>
        <end position="466"/>
    </location>
</feature>
<reference evidence="18 19" key="1">
    <citation type="submission" date="2018-01" db="EMBL/GenBank/DDBJ databases">
        <authorList>
            <person name="Gaut B.S."/>
            <person name="Morton B.R."/>
            <person name="Clegg M.T."/>
            <person name="Duvall M.R."/>
        </authorList>
    </citation>
    <scope>NUCLEOTIDE SEQUENCE [LARGE SCALE GENOMIC DNA]</scope>
    <source>
        <strain evidence="18">GP69</strain>
    </source>
</reference>
<accession>A0A2K4ZK84</accession>
<keyword evidence="6 18" id="KW-0808">Transferase</keyword>
<protein>
    <recommendedName>
        <fullName evidence="3">histidine kinase</fullName>
        <ecNumber evidence="3">2.7.13.3</ecNumber>
    </recommendedName>
</protein>
<evidence type="ECO:0000256" key="2">
    <source>
        <dbReference type="ARBA" id="ARBA00004651"/>
    </source>
</evidence>
<feature type="transmembrane region" description="Helical" evidence="15">
    <location>
        <begin position="7"/>
        <end position="27"/>
    </location>
</feature>
<evidence type="ECO:0000256" key="14">
    <source>
        <dbReference type="SAM" id="MobiDB-lite"/>
    </source>
</evidence>
<dbReference type="EMBL" id="OFSM01000020">
    <property type="protein sequence ID" value="SOY30870.1"/>
    <property type="molecule type" value="Genomic_DNA"/>
</dbReference>
<feature type="compositionally biased region" description="Basic and acidic residues" evidence="14">
    <location>
        <begin position="548"/>
        <end position="559"/>
    </location>
</feature>
<dbReference type="InterPro" id="IPR005467">
    <property type="entry name" value="His_kinase_dom"/>
</dbReference>
<evidence type="ECO:0000256" key="1">
    <source>
        <dbReference type="ARBA" id="ARBA00000085"/>
    </source>
</evidence>
<dbReference type="Pfam" id="PF00672">
    <property type="entry name" value="HAMP"/>
    <property type="match status" value="1"/>
</dbReference>
<dbReference type="Pfam" id="PF02518">
    <property type="entry name" value="HATPase_c"/>
    <property type="match status" value="1"/>
</dbReference>
<evidence type="ECO:0000256" key="7">
    <source>
        <dbReference type="ARBA" id="ARBA00022692"/>
    </source>
</evidence>
<dbReference type="SMART" id="SM00388">
    <property type="entry name" value="HisKA"/>
    <property type="match status" value="1"/>
</dbReference>
<dbReference type="SMART" id="SM00387">
    <property type="entry name" value="HATPase_c"/>
    <property type="match status" value="1"/>
</dbReference>
<keyword evidence="4" id="KW-1003">Cell membrane</keyword>
<dbReference type="Pfam" id="PF00512">
    <property type="entry name" value="HisKA"/>
    <property type="match status" value="1"/>
</dbReference>
<dbReference type="PROSITE" id="PS50109">
    <property type="entry name" value="HIS_KIN"/>
    <property type="match status" value="1"/>
</dbReference>
<evidence type="ECO:0000256" key="4">
    <source>
        <dbReference type="ARBA" id="ARBA00022475"/>
    </source>
</evidence>
<evidence type="ECO:0000256" key="10">
    <source>
        <dbReference type="ARBA" id="ARBA00022840"/>
    </source>
</evidence>
<comment type="catalytic activity">
    <reaction evidence="1">
        <text>ATP + protein L-histidine = ADP + protein N-phospho-L-histidine.</text>
        <dbReference type="EC" id="2.7.13.3"/>
    </reaction>
</comment>
<evidence type="ECO:0000256" key="3">
    <source>
        <dbReference type="ARBA" id="ARBA00012438"/>
    </source>
</evidence>
<dbReference type="Gene3D" id="1.10.287.130">
    <property type="match status" value="1"/>
</dbReference>
<evidence type="ECO:0000256" key="13">
    <source>
        <dbReference type="ARBA" id="ARBA00023136"/>
    </source>
</evidence>
<feature type="domain" description="HAMP" evidence="17">
    <location>
        <begin position="189"/>
        <end position="241"/>
    </location>
</feature>
<dbReference type="GO" id="GO:0005886">
    <property type="term" value="C:plasma membrane"/>
    <property type="evidence" value="ECO:0007669"/>
    <property type="project" value="UniProtKB-SubCell"/>
</dbReference>
<keyword evidence="9" id="KW-0418">Kinase</keyword>
<gene>
    <name evidence="18" type="primary">phoR_11</name>
    <name evidence="18" type="ORF">AMURIS_03604</name>
</gene>
<dbReference type="InterPro" id="IPR036890">
    <property type="entry name" value="HATPase_C_sf"/>
</dbReference>
<organism evidence="18 19">
    <name type="scientific">Acetatifactor muris</name>
    <dbReference type="NCBI Taxonomy" id="879566"/>
    <lineage>
        <taxon>Bacteria</taxon>
        <taxon>Bacillati</taxon>
        <taxon>Bacillota</taxon>
        <taxon>Clostridia</taxon>
        <taxon>Lachnospirales</taxon>
        <taxon>Lachnospiraceae</taxon>
        <taxon>Acetatifactor</taxon>
    </lineage>
</organism>
<dbReference type="InterPro" id="IPR003661">
    <property type="entry name" value="HisK_dim/P_dom"/>
</dbReference>
<dbReference type="AlphaFoldDB" id="A0A2K4ZK84"/>
<keyword evidence="10" id="KW-0067">ATP-binding</keyword>
<feature type="compositionally biased region" description="Basic and acidic residues" evidence="14">
    <location>
        <begin position="462"/>
        <end position="540"/>
    </location>
</feature>
<dbReference type="PANTHER" id="PTHR45528">
    <property type="entry name" value="SENSOR HISTIDINE KINASE CPXA"/>
    <property type="match status" value="1"/>
</dbReference>
<keyword evidence="11 15" id="KW-1133">Transmembrane helix</keyword>
<dbReference type="InterPro" id="IPR004358">
    <property type="entry name" value="Sig_transdc_His_kin-like_C"/>
</dbReference>
<dbReference type="PRINTS" id="PR00344">
    <property type="entry name" value="BCTRLSENSOR"/>
</dbReference>
<dbReference type="PANTHER" id="PTHR45528:SF1">
    <property type="entry name" value="SENSOR HISTIDINE KINASE CPXA"/>
    <property type="match status" value="1"/>
</dbReference>
<evidence type="ECO:0000256" key="12">
    <source>
        <dbReference type="ARBA" id="ARBA00023012"/>
    </source>
</evidence>
<evidence type="ECO:0000256" key="6">
    <source>
        <dbReference type="ARBA" id="ARBA00022679"/>
    </source>
</evidence>
<keyword evidence="8" id="KW-0547">Nucleotide-binding</keyword>
<evidence type="ECO:0000313" key="19">
    <source>
        <dbReference type="Proteomes" id="UP000236311"/>
    </source>
</evidence>
<dbReference type="GO" id="GO:0005524">
    <property type="term" value="F:ATP binding"/>
    <property type="evidence" value="ECO:0007669"/>
    <property type="project" value="UniProtKB-KW"/>
</dbReference>
<evidence type="ECO:0000256" key="11">
    <source>
        <dbReference type="ARBA" id="ARBA00022989"/>
    </source>
</evidence>
<evidence type="ECO:0000259" key="16">
    <source>
        <dbReference type="PROSITE" id="PS50109"/>
    </source>
</evidence>
<name>A0A2K4ZK84_9FIRM</name>
<sequence>MKFVYKILLWTIIIMAAAFGLSGYLFVNSVFETSLEREVSQAMDDSSILRFAFETAALNIPTKYNVLQDTAVEQIGSRLESSGQGSGRFLRLSNEEKKVLFVSNGFPEDTALLQQITEDTRIWQVIPLGEHYYIHTGIMVNALDRNMYLETLEDVTEVFEERTLGFSVYRQVTLAMLLCSSVIMFLICTWLTKPIRFLTHATRKMAGGDYSYRARQISSDELGQLTMDFNSMANELEATIGELREEVRAREDFIAAFAHELKTPLTAIIGYADLLRSRKLDEEKHFLSANYIYTEGKRLENMSFRLLDIIVTKRDTIERQPIAAKSLFDYLKSMFSGNTEQKLRISFGKGTVYAEGNLLKSVLLNLVDNACKASSEGGLVEVYGKRRENAYAFCVKDYGVGIPEEELKKVTEAFYMVDKSRSRSKNGAGLGLALCVEILRLHESELLIESKVGEGTIISFEIPDRQEEEPGRAEENRQNTESGRKAESAREEEGSRKEECRREMEVAGKEECDRKTENGRTAQEGERKGGIDEAEKDNGRTEQGGKGAEPDEFKEMGQT</sequence>
<dbReference type="SUPFAM" id="SSF55874">
    <property type="entry name" value="ATPase domain of HSP90 chaperone/DNA topoisomerase II/histidine kinase"/>
    <property type="match status" value="1"/>
</dbReference>
<dbReference type="CDD" id="cd00082">
    <property type="entry name" value="HisKA"/>
    <property type="match status" value="1"/>
</dbReference>
<dbReference type="Gene3D" id="6.10.340.10">
    <property type="match status" value="1"/>
</dbReference>
<dbReference type="OrthoDB" id="9786919at2"/>
<dbReference type="SUPFAM" id="SSF158472">
    <property type="entry name" value="HAMP domain-like"/>
    <property type="match status" value="1"/>
</dbReference>
<comment type="subcellular location">
    <subcellularLocation>
        <location evidence="2">Cell membrane</location>
        <topology evidence="2">Multi-pass membrane protein</topology>
    </subcellularLocation>
</comment>
<dbReference type="SUPFAM" id="SSF47384">
    <property type="entry name" value="Homodimeric domain of signal transducing histidine kinase"/>
    <property type="match status" value="1"/>
</dbReference>
<dbReference type="Gene3D" id="3.30.565.10">
    <property type="entry name" value="Histidine kinase-like ATPase, C-terminal domain"/>
    <property type="match status" value="1"/>
</dbReference>
<dbReference type="SMART" id="SM00304">
    <property type="entry name" value="HAMP"/>
    <property type="match status" value="1"/>
</dbReference>
<dbReference type="InterPro" id="IPR036097">
    <property type="entry name" value="HisK_dim/P_sf"/>
</dbReference>
<dbReference type="CDD" id="cd06225">
    <property type="entry name" value="HAMP"/>
    <property type="match status" value="1"/>
</dbReference>
<keyword evidence="7 15" id="KW-0812">Transmembrane</keyword>
<dbReference type="CDD" id="cd00075">
    <property type="entry name" value="HATPase"/>
    <property type="match status" value="1"/>
</dbReference>
<evidence type="ECO:0000256" key="8">
    <source>
        <dbReference type="ARBA" id="ARBA00022741"/>
    </source>
</evidence>
<dbReference type="InterPro" id="IPR003594">
    <property type="entry name" value="HATPase_dom"/>
</dbReference>
<dbReference type="InterPro" id="IPR050398">
    <property type="entry name" value="HssS/ArlS-like"/>
</dbReference>
<evidence type="ECO:0000256" key="15">
    <source>
        <dbReference type="SAM" id="Phobius"/>
    </source>
</evidence>
<dbReference type="GO" id="GO:0000155">
    <property type="term" value="F:phosphorelay sensor kinase activity"/>
    <property type="evidence" value="ECO:0007669"/>
    <property type="project" value="InterPro"/>
</dbReference>
<keyword evidence="12" id="KW-0902">Two-component regulatory system</keyword>
<evidence type="ECO:0000256" key="5">
    <source>
        <dbReference type="ARBA" id="ARBA00022553"/>
    </source>
</evidence>
<dbReference type="PROSITE" id="PS50885">
    <property type="entry name" value="HAMP"/>
    <property type="match status" value="1"/>
</dbReference>
<feature type="region of interest" description="Disordered" evidence="14">
    <location>
        <begin position="460"/>
        <end position="559"/>
    </location>
</feature>
<evidence type="ECO:0000313" key="18">
    <source>
        <dbReference type="EMBL" id="SOY30870.1"/>
    </source>
</evidence>
<evidence type="ECO:0000256" key="9">
    <source>
        <dbReference type="ARBA" id="ARBA00022777"/>
    </source>
</evidence>
<dbReference type="Proteomes" id="UP000236311">
    <property type="component" value="Unassembled WGS sequence"/>
</dbReference>
<keyword evidence="13 15" id="KW-0472">Membrane</keyword>
<proteinExistence type="predicted"/>
<keyword evidence="5" id="KW-0597">Phosphoprotein</keyword>
<keyword evidence="19" id="KW-1185">Reference proteome</keyword>